<dbReference type="RefSeq" id="WP_107866858.1">
    <property type="nucleotide sequence ID" value="NZ_QAON01000021.1"/>
</dbReference>
<evidence type="ECO:0008006" key="3">
    <source>
        <dbReference type="Google" id="ProtNLM"/>
    </source>
</evidence>
<protein>
    <recommendedName>
        <fullName evidence="3">GNAT family N-acetyltransferase</fullName>
    </recommendedName>
</protein>
<sequence>MNVRFINDIHQISAETWHTLVGSDYPFLRYEFLAALEDSQSVGGESGWQAMHLLVESDDGRVLAAMPLYLKSHSYGEYVFDWSWAEAYENHGLAYYPKLLAAIPFTPATGPRLVKTADYSDEVAAVVAQALQDKSRQLGASGWHVLFVDEQELAQWVTTGADMRLGCQFHWYNDSYTDFDSFLAAMNSKKRRTLRKERNSLIAQGIAFRRLTGDAITPTLWQRFQAFYQLTNLKYNRHHGYLTPDFFEHIYHTMRDSLLLVVAFEGDEAIAGALYFLGTNTLYGRYWGCIREVEFLHFETCYYQGIEYCIEQGIQRFDSGAQGEHKVPRGFRPTLTYSVHWLKHTGFQQAVKRFLVEESVAIQRYRDEMSQALPFRQVEPD</sequence>
<dbReference type="SUPFAM" id="SSF55729">
    <property type="entry name" value="Acyl-CoA N-acyltransferases (Nat)"/>
    <property type="match status" value="1"/>
</dbReference>
<gene>
    <name evidence="1" type="ORF">C8N29_1219</name>
</gene>
<dbReference type="InterPro" id="IPR016181">
    <property type="entry name" value="Acyl_CoA_acyltransferase"/>
</dbReference>
<accession>A0A2T5ITI8</accession>
<dbReference type="PANTHER" id="PTHR47017">
    <property type="entry name" value="ACYL-COA"/>
    <property type="match status" value="1"/>
</dbReference>
<comment type="caution">
    <text evidence="1">The sequence shown here is derived from an EMBL/GenBank/DDBJ whole genome shotgun (WGS) entry which is preliminary data.</text>
</comment>
<dbReference type="EMBL" id="QAON01000021">
    <property type="protein sequence ID" value="PTQ87174.1"/>
    <property type="molecule type" value="Genomic_DNA"/>
</dbReference>
<evidence type="ECO:0000313" key="2">
    <source>
        <dbReference type="Proteomes" id="UP000244223"/>
    </source>
</evidence>
<name>A0A2T5ITI8_9GAMM</name>
<dbReference type="Proteomes" id="UP000244223">
    <property type="component" value="Unassembled WGS sequence"/>
</dbReference>
<reference evidence="1 2" key="1">
    <citation type="submission" date="2018-04" db="EMBL/GenBank/DDBJ databases">
        <title>Genomic Encyclopedia of Archaeal and Bacterial Type Strains, Phase II (KMG-II): from individual species to whole genera.</title>
        <authorList>
            <person name="Goeker M."/>
        </authorList>
    </citation>
    <scope>NUCLEOTIDE SEQUENCE [LARGE SCALE GENOMIC DNA]</scope>
    <source>
        <strain evidence="1 2">DSM 5822</strain>
    </source>
</reference>
<dbReference type="InterPro" id="IPR007434">
    <property type="entry name" value="FemAB-like"/>
</dbReference>
<evidence type="ECO:0000313" key="1">
    <source>
        <dbReference type="EMBL" id="PTQ87174.1"/>
    </source>
</evidence>
<dbReference type="AlphaFoldDB" id="A0A2T5ITI8"/>
<dbReference type="OrthoDB" id="9776898at2"/>
<proteinExistence type="predicted"/>
<dbReference type="Gene3D" id="3.40.630.30">
    <property type="match status" value="1"/>
</dbReference>
<keyword evidence="2" id="KW-1185">Reference proteome</keyword>
<dbReference type="PANTHER" id="PTHR47017:SF1">
    <property type="entry name" value="ACYL-COA"/>
    <property type="match status" value="1"/>
</dbReference>
<dbReference type="Pfam" id="PF04339">
    <property type="entry name" value="FemAB_like"/>
    <property type="match status" value="1"/>
</dbReference>
<organism evidence="1 2">
    <name type="scientific">Agitococcus lubricus</name>
    <dbReference type="NCBI Taxonomy" id="1077255"/>
    <lineage>
        <taxon>Bacteria</taxon>
        <taxon>Pseudomonadati</taxon>
        <taxon>Pseudomonadota</taxon>
        <taxon>Gammaproteobacteria</taxon>
        <taxon>Moraxellales</taxon>
        <taxon>Moraxellaceae</taxon>
        <taxon>Agitococcus</taxon>
    </lineage>
</organism>